<protein>
    <submittedName>
        <fullName evidence="2">Uracil phosphoribosyltransferase</fullName>
    </submittedName>
</protein>
<dbReference type="EMBL" id="JAVREU010000065">
    <property type="protein sequence ID" value="MDT0393074.1"/>
    <property type="molecule type" value="Genomic_DNA"/>
</dbReference>
<sequence>ERELAGSPVTVVTAAVDDHLNELGYIVPGLGDAGDRLYGAAE</sequence>
<dbReference type="RefSeq" id="WP_311689301.1">
    <property type="nucleotide sequence ID" value="NZ_JAVREU010000065.1"/>
</dbReference>
<dbReference type="Proteomes" id="UP001183586">
    <property type="component" value="Unassembled WGS sequence"/>
</dbReference>
<evidence type="ECO:0000259" key="1">
    <source>
        <dbReference type="Pfam" id="PF14681"/>
    </source>
</evidence>
<keyword evidence="2" id="KW-0328">Glycosyltransferase</keyword>
<organism evidence="2 3">
    <name type="scientific">Streptomyces dubilierae</name>
    <dbReference type="NCBI Taxonomy" id="3075533"/>
    <lineage>
        <taxon>Bacteria</taxon>
        <taxon>Bacillati</taxon>
        <taxon>Actinomycetota</taxon>
        <taxon>Actinomycetes</taxon>
        <taxon>Kitasatosporales</taxon>
        <taxon>Streptomycetaceae</taxon>
        <taxon>Streptomyces</taxon>
    </lineage>
</organism>
<dbReference type="GO" id="GO:0016757">
    <property type="term" value="F:glycosyltransferase activity"/>
    <property type="evidence" value="ECO:0007669"/>
    <property type="project" value="UniProtKB-KW"/>
</dbReference>
<reference evidence="3" key="1">
    <citation type="submission" date="2023-07" db="EMBL/GenBank/DDBJ databases">
        <title>30 novel species of actinomycetes from the DSMZ collection.</title>
        <authorList>
            <person name="Nouioui I."/>
        </authorList>
    </citation>
    <scope>NUCLEOTIDE SEQUENCE [LARGE SCALE GENOMIC DNA]</scope>
    <source>
        <strain evidence="3">DSM 41921</strain>
    </source>
</reference>
<name>A0ABU2PPY7_9ACTN</name>
<comment type="caution">
    <text evidence="2">The sequence shown here is derived from an EMBL/GenBank/DDBJ whole genome shotgun (WGS) entry which is preliminary data.</text>
</comment>
<feature type="domain" description="Phosphoribosyltransferase" evidence="1">
    <location>
        <begin position="8"/>
        <end position="39"/>
    </location>
</feature>
<dbReference type="Pfam" id="PF14681">
    <property type="entry name" value="UPRTase"/>
    <property type="match status" value="1"/>
</dbReference>
<evidence type="ECO:0000313" key="3">
    <source>
        <dbReference type="Proteomes" id="UP001183586"/>
    </source>
</evidence>
<evidence type="ECO:0000313" key="2">
    <source>
        <dbReference type="EMBL" id="MDT0393074.1"/>
    </source>
</evidence>
<accession>A0ABU2PPY7</accession>
<dbReference type="SUPFAM" id="SSF53271">
    <property type="entry name" value="PRTase-like"/>
    <property type="match status" value="1"/>
</dbReference>
<dbReference type="InterPro" id="IPR000836">
    <property type="entry name" value="PRTase_dom"/>
</dbReference>
<gene>
    <name evidence="2" type="ORF">RM641_37280</name>
</gene>
<keyword evidence="3" id="KW-1185">Reference proteome</keyword>
<dbReference type="Gene3D" id="3.40.50.2020">
    <property type="match status" value="1"/>
</dbReference>
<proteinExistence type="predicted"/>
<dbReference type="InterPro" id="IPR029057">
    <property type="entry name" value="PRTase-like"/>
</dbReference>
<keyword evidence="2" id="KW-0808">Transferase</keyword>
<feature type="non-terminal residue" evidence="2">
    <location>
        <position position="1"/>
    </location>
</feature>